<evidence type="ECO:0000256" key="2">
    <source>
        <dbReference type="ARBA" id="ARBA00022475"/>
    </source>
</evidence>
<dbReference type="GO" id="GO:0005886">
    <property type="term" value="C:plasma membrane"/>
    <property type="evidence" value="ECO:0007669"/>
    <property type="project" value="UniProtKB-SubCell"/>
</dbReference>
<protein>
    <submittedName>
        <fullName evidence="17">Alkaline phosphatase</fullName>
    </submittedName>
</protein>
<comment type="similarity">
    <text evidence="14">Belongs to the alkaline phosphatase family.</text>
</comment>
<evidence type="ECO:0000256" key="5">
    <source>
        <dbReference type="ARBA" id="ARBA00022723"/>
    </source>
</evidence>
<keyword evidence="16" id="KW-0732">Signal</keyword>
<accession>A0A936ZAV7</accession>
<feature type="binding site" evidence="13">
    <location>
        <position position="336"/>
    </location>
    <ligand>
        <name>Zn(2+)</name>
        <dbReference type="ChEBI" id="CHEBI:29105"/>
        <label>2</label>
    </ligand>
</feature>
<feature type="binding site" evidence="13">
    <location>
        <position position="61"/>
    </location>
    <ligand>
        <name>Zn(2+)</name>
        <dbReference type="ChEBI" id="CHEBI:29105"/>
        <label>2</label>
    </ligand>
</feature>
<feature type="compositionally biased region" description="Basic and acidic residues" evidence="15">
    <location>
        <begin position="240"/>
        <end position="250"/>
    </location>
</feature>
<feature type="signal peptide" evidence="16">
    <location>
        <begin position="1"/>
        <end position="20"/>
    </location>
</feature>
<feature type="binding site" evidence="13">
    <location>
        <position position="331"/>
    </location>
    <ligand>
        <name>Mg(2+)</name>
        <dbReference type="ChEBI" id="CHEBI:18420"/>
    </ligand>
</feature>
<dbReference type="PANTHER" id="PTHR11596:SF5">
    <property type="entry name" value="ALKALINE PHOSPHATASE"/>
    <property type="match status" value="1"/>
</dbReference>
<dbReference type="Pfam" id="PF00245">
    <property type="entry name" value="Alk_phosphatase"/>
    <property type="match status" value="1"/>
</dbReference>
<evidence type="ECO:0000256" key="16">
    <source>
        <dbReference type="SAM" id="SignalP"/>
    </source>
</evidence>
<evidence type="ECO:0000256" key="8">
    <source>
        <dbReference type="ARBA" id="ARBA00022842"/>
    </source>
</evidence>
<feature type="active site" description="Phosphoserine intermediate" evidence="12">
    <location>
        <position position="111"/>
    </location>
</feature>
<evidence type="ECO:0000256" key="1">
    <source>
        <dbReference type="ARBA" id="ARBA00004609"/>
    </source>
</evidence>
<dbReference type="EMBL" id="JAEQMY010000131">
    <property type="protein sequence ID" value="MBL0407973.1"/>
    <property type="molecule type" value="Genomic_DNA"/>
</dbReference>
<evidence type="ECO:0000256" key="3">
    <source>
        <dbReference type="ARBA" id="ARBA00022553"/>
    </source>
</evidence>
<evidence type="ECO:0000313" key="17">
    <source>
        <dbReference type="EMBL" id="MBL0407973.1"/>
    </source>
</evidence>
<comment type="subcellular location">
    <subcellularLocation>
        <location evidence="1">Cell membrane</location>
        <topology evidence="1">Lipid-anchor</topology>
        <topology evidence="1">GPI-anchor</topology>
    </subcellularLocation>
</comment>
<dbReference type="SUPFAM" id="SSF53649">
    <property type="entry name" value="Alkaline phosphatase-like"/>
    <property type="match status" value="1"/>
</dbReference>
<dbReference type="PANTHER" id="PTHR11596">
    <property type="entry name" value="ALKALINE PHOSPHATASE"/>
    <property type="match status" value="1"/>
</dbReference>
<keyword evidence="9" id="KW-0472">Membrane</keyword>
<evidence type="ECO:0000256" key="7">
    <source>
        <dbReference type="ARBA" id="ARBA00022833"/>
    </source>
</evidence>
<dbReference type="GO" id="GO:0004035">
    <property type="term" value="F:alkaline phosphatase activity"/>
    <property type="evidence" value="ECO:0007669"/>
    <property type="project" value="TreeGrafter"/>
</dbReference>
<dbReference type="InterPro" id="IPR017850">
    <property type="entry name" value="Alkaline_phosphatase_core_sf"/>
</dbReference>
<feature type="region of interest" description="Disordered" evidence="15">
    <location>
        <begin position="229"/>
        <end position="250"/>
    </location>
</feature>
<evidence type="ECO:0000256" key="15">
    <source>
        <dbReference type="SAM" id="MobiDB-lite"/>
    </source>
</evidence>
<keyword evidence="2" id="KW-1003">Cell membrane</keyword>
<keyword evidence="10" id="KW-0325">Glycoprotein</keyword>
<evidence type="ECO:0000256" key="13">
    <source>
        <dbReference type="PIRSR" id="PIRSR601952-2"/>
    </source>
</evidence>
<feature type="chain" id="PRO_5037957287" evidence="16">
    <location>
        <begin position="21"/>
        <end position="503"/>
    </location>
</feature>
<dbReference type="InterPro" id="IPR001952">
    <property type="entry name" value="Alkaline_phosphatase"/>
</dbReference>
<feature type="region of interest" description="Disordered" evidence="15">
    <location>
        <begin position="422"/>
        <end position="442"/>
    </location>
</feature>
<comment type="cofactor">
    <cofactor evidence="13">
        <name>Zn(2+)</name>
        <dbReference type="ChEBI" id="CHEBI:29105"/>
    </cofactor>
    <text evidence="13">Binds 2 Zn(2+) ions.</text>
</comment>
<evidence type="ECO:0000256" key="10">
    <source>
        <dbReference type="ARBA" id="ARBA00023180"/>
    </source>
</evidence>
<dbReference type="GO" id="GO:0098552">
    <property type="term" value="C:side of membrane"/>
    <property type="evidence" value="ECO:0007669"/>
    <property type="project" value="UniProtKB-KW"/>
</dbReference>
<evidence type="ECO:0000256" key="9">
    <source>
        <dbReference type="ARBA" id="ARBA00023136"/>
    </source>
</evidence>
<dbReference type="PRINTS" id="PR00113">
    <property type="entry name" value="ALKPHPHTASE"/>
</dbReference>
<dbReference type="GO" id="GO:0046872">
    <property type="term" value="F:metal ion binding"/>
    <property type="evidence" value="ECO:0007669"/>
    <property type="project" value="UniProtKB-KW"/>
</dbReference>
<keyword evidence="7 13" id="KW-0862">Zinc</keyword>
<sequence length="503" mass="54308">MRRLVSAAALLAATGNLAYAQNTLPQLNDSYFRAAQSALQERLRVTPNTNRAKNVILFVGDGMGISTVTAGRIYEGQKRGVDGESNSLTMEKLPFAALSKTYTHDAQVADSAPTAVAMVTGVKTRNDVIGINSEVEVGDCAGSKGKEVLSLAAMAERAGQATGVVSTARITHATPAAMYAHSAHRDWEGDANMTPEAIAAGCKDIAQQLVTWSHGDGFEVILGGGRDRFLPETMNDPEDTDRKGSRKDGRNLVQEWQSRYSNSGTFLWNKEQFDRIDPKTPHVLGLFERSHMRYEADRAKDNGGEPSLAEMTVKSIDILSQNPNGFFLMVEGGRIDHAHHDSNAYRSLEDMVAFDNAVKAALEKVNLAETLVVVTADHSHVFTIAGYPKRGNPILETIVEPDGKPKLGKDGKPFTTLGYANGPGAVKEGEPRPVPTNTTAPDYKQQSLVPLDSETHGGEDVAIFAGGPWAHLFAGVVEQNYIYHVIDHATKLSERSGLRAAAQ</sequence>
<keyword evidence="11" id="KW-0449">Lipoprotein</keyword>
<organism evidence="17 18">
    <name type="scientific">Microvirga aerilata</name>
    <dbReference type="NCBI Taxonomy" id="670292"/>
    <lineage>
        <taxon>Bacteria</taxon>
        <taxon>Pseudomonadati</taxon>
        <taxon>Pseudomonadota</taxon>
        <taxon>Alphaproteobacteria</taxon>
        <taxon>Hyphomicrobiales</taxon>
        <taxon>Methylobacteriaceae</taxon>
        <taxon>Microvirga</taxon>
    </lineage>
</organism>
<dbReference type="RefSeq" id="WP_202065579.1">
    <property type="nucleotide sequence ID" value="NZ_JAEQMY010000131.1"/>
</dbReference>
<proteinExistence type="inferred from homology"/>
<feature type="binding site" evidence="13">
    <location>
        <position position="174"/>
    </location>
    <ligand>
        <name>Mg(2+)</name>
        <dbReference type="ChEBI" id="CHEBI:18420"/>
    </ligand>
</feature>
<dbReference type="FunFam" id="3.40.720.10:FF:000008">
    <property type="entry name" value="Alkaline phosphatase"/>
    <property type="match status" value="1"/>
</dbReference>
<evidence type="ECO:0000256" key="14">
    <source>
        <dbReference type="RuleBase" id="RU003946"/>
    </source>
</evidence>
<comment type="cofactor">
    <cofactor evidence="13">
        <name>Mg(2+)</name>
        <dbReference type="ChEBI" id="CHEBI:18420"/>
    </cofactor>
    <text evidence="13">Binds 1 Mg(2+) ion.</text>
</comment>
<name>A0A936ZAV7_9HYPH</name>
<dbReference type="AlphaFoldDB" id="A0A936ZAV7"/>
<feature type="binding site" evidence="13">
    <location>
        <position position="456"/>
    </location>
    <ligand>
        <name>Zn(2+)</name>
        <dbReference type="ChEBI" id="CHEBI:29105"/>
        <label>2</label>
    </ligand>
</feature>
<feature type="binding site" evidence="13">
    <location>
        <position position="172"/>
    </location>
    <ligand>
        <name>Mg(2+)</name>
        <dbReference type="ChEBI" id="CHEBI:18420"/>
    </ligand>
</feature>
<dbReference type="CDD" id="cd16012">
    <property type="entry name" value="ALP"/>
    <property type="match status" value="1"/>
</dbReference>
<evidence type="ECO:0000256" key="11">
    <source>
        <dbReference type="ARBA" id="ARBA00023288"/>
    </source>
</evidence>
<feature type="binding site" evidence="13">
    <location>
        <position position="61"/>
    </location>
    <ligand>
        <name>Mg(2+)</name>
        <dbReference type="ChEBI" id="CHEBI:18420"/>
    </ligand>
</feature>
<keyword evidence="3" id="KW-0597">Phosphoprotein</keyword>
<dbReference type="Gene3D" id="3.40.720.10">
    <property type="entry name" value="Alkaline Phosphatase, subunit A"/>
    <property type="match status" value="1"/>
</dbReference>
<feature type="binding site" evidence="13">
    <location>
        <position position="378"/>
    </location>
    <ligand>
        <name>Zn(2+)</name>
        <dbReference type="ChEBI" id="CHEBI:29105"/>
        <label>2</label>
    </ligand>
</feature>
<evidence type="ECO:0000256" key="4">
    <source>
        <dbReference type="ARBA" id="ARBA00022622"/>
    </source>
</evidence>
<keyword evidence="8 13" id="KW-0460">Magnesium</keyword>
<reference evidence="17" key="1">
    <citation type="submission" date="2021-01" db="EMBL/GenBank/DDBJ databases">
        <title>Microvirga sp.</title>
        <authorList>
            <person name="Kim M.K."/>
        </authorList>
    </citation>
    <scope>NUCLEOTIDE SEQUENCE</scope>
    <source>
        <strain evidence="17">5420S-16</strain>
    </source>
</reference>
<keyword evidence="18" id="KW-1185">Reference proteome</keyword>
<evidence type="ECO:0000313" key="18">
    <source>
        <dbReference type="Proteomes" id="UP000605848"/>
    </source>
</evidence>
<feature type="binding site" evidence="13">
    <location>
        <position position="377"/>
    </location>
    <ligand>
        <name>Zn(2+)</name>
        <dbReference type="ChEBI" id="CHEBI:29105"/>
        <label>2</label>
    </ligand>
</feature>
<evidence type="ECO:0000256" key="6">
    <source>
        <dbReference type="ARBA" id="ARBA00022801"/>
    </source>
</evidence>
<dbReference type="SMART" id="SM00098">
    <property type="entry name" value="alkPPc"/>
    <property type="match status" value="1"/>
</dbReference>
<evidence type="ECO:0000256" key="12">
    <source>
        <dbReference type="PIRSR" id="PIRSR601952-1"/>
    </source>
</evidence>
<keyword evidence="6" id="KW-0378">Hydrolase</keyword>
<keyword evidence="5 13" id="KW-0479">Metal-binding</keyword>
<keyword evidence="4" id="KW-0336">GPI-anchor</keyword>
<feature type="binding site" evidence="13">
    <location>
        <position position="340"/>
    </location>
    <ligand>
        <name>Zn(2+)</name>
        <dbReference type="ChEBI" id="CHEBI:29105"/>
        <label>2</label>
    </ligand>
</feature>
<dbReference type="Proteomes" id="UP000605848">
    <property type="component" value="Unassembled WGS sequence"/>
</dbReference>
<comment type="caution">
    <text evidence="17">The sequence shown here is derived from an EMBL/GenBank/DDBJ whole genome shotgun (WGS) entry which is preliminary data.</text>
</comment>
<gene>
    <name evidence="17" type="ORF">JKG68_29170</name>
</gene>